<dbReference type="InterPro" id="IPR050696">
    <property type="entry name" value="FtsA/MreB"/>
</dbReference>
<dbReference type="PANTHER" id="PTHR32432:SF3">
    <property type="entry name" value="ETHANOLAMINE UTILIZATION PROTEIN EUTJ"/>
    <property type="match status" value="1"/>
</dbReference>
<evidence type="ECO:0008006" key="3">
    <source>
        <dbReference type="Google" id="ProtNLM"/>
    </source>
</evidence>
<comment type="caution">
    <text evidence="1">The sequence shown here is derived from an EMBL/GenBank/DDBJ whole genome shotgun (WGS) entry which is preliminary data.</text>
</comment>
<evidence type="ECO:0000313" key="1">
    <source>
        <dbReference type="EMBL" id="PIY58522.1"/>
    </source>
</evidence>
<protein>
    <recommendedName>
        <fullName evidence="3">SHS2 domain-containing protein</fullName>
    </recommendedName>
</protein>
<dbReference type="PIRSF" id="PIRSF019169">
    <property type="entry name" value="PilM"/>
    <property type="match status" value="1"/>
</dbReference>
<dbReference type="InterPro" id="IPR043129">
    <property type="entry name" value="ATPase_NBD"/>
</dbReference>
<dbReference type="EMBL" id="PFKX01000039">
    <property type="protein sequence ID" value="PIY58522.1"/>
    <property type="molecule type" value="Genomic_DNA"/>
</dbReference>
<dbReference type="CDD" id="cd24049">
    <property type="entry name" value="ASKHA_NBD_PilM"/>
    <property type="match status" value="1"/>
</dbReference>
<proteinExistence type="predicted"/>
<dbReference type="InterPro" id="IPR005883">
    <property type="entry name" value="PilM"/>
</dbReference>
<sequence length="358" mass="39586">MKRSKYYQFSPPPLFLQMPAVGLDISDAAMRFVELIEKRKGFIIGRFGERQIPRGIIESGEVKKPAELRKILNDLKKAHNLEFVSVSLPEEKAYLYDLKLPVMKYNNIRGAIELALEEHVPIRADEAVFDYDIVKEDDQAIYVTVAAVTSLLVDGYLEAFSGSGITPVAFEVEAHSIARSVIPSSNKNTFMTVDFGKTRTGIAIVSNGVVQFTSTIPVGGGSITDVVAKNLKISYEEAEKIKHEKGISLGDKNENLSLALMTTVSILRDEINKHQTYWQGHTYDSGEKHPTIEKIYLCGGDSNLAGFVTYLASGLSSPVELANAMINVNTLDEYIPEISFNDSLRYATALGLALRRTL</sequence>
<dbReference type="Pfam" id="PF11104">
    <property type="entry name" value="PilM_2"/>
    <property type="match status" value="1"/>
</dbReference>
<dbReference type="AlphaFoldDB" id="A0A2M7Q5Z3"/>
<name>A0A2M7Q5Z3_9BACT</name>
<dbReference type="Gene3D" id="3.30.420.40">
    <property type="match status" value="2"/>
</dbReference>
<evidence type="ECO:0000313" key="2">
    <source>
        <dbReference type="Proteomes" id="UP000230732"/>
    </source>
</evidence>
<dbReference type="SUPFAM" id="SSF53067">
    <property type="entry name" value="Actin-like ATPase domain"/>
    <property type="match status" value="2"/>
</dbReference>
<organism evidence="1 2">
    <name type="scientific">Candidatus Yonathbacteria bacterium CG_4_10_14_0_8_um_filter_43_17</name>
    <dbReference type="NCBI Taxonomy" id="1975099"/>
    <lineage>
        <taxon>Bacteria</taxon>
        <taxon>Candidatus Yonathiibacteriota</taxon>
    </lineage>
</organism>
<accession>A0A2M7Q5Z3</accession>
<dbReference type="PANTHER" id="PTHR32432">
    <property type="entry name" value="CELL DIVISION PROTEIN FTSA-RELATED"/>
    <property type="match status" value="1"/>
</dbReference>
<gene>
    <name evidence="1" type="ORF">COY98_01575</name>
</gene>
<reference evidence="2" key="1">
    <citation type="submission" date="2017-09" db="EMBL/GenBank/DDBJ databases">
        <title>Depth-based differentiation of microbial function through sediment-hosted aquifers and enrichment of novel symbionts in the deep terrestrial subsurface.</title>
        <authorList>
            <person name="Probst A.J."/>
            <person name="Ladd B."/>
            <person name="Jarett J.K."/>
            <person name="Geller-Mcgrath D.E."/>
            <person name="Sieber C.M.K."/>
            <person name="Emerson J.B."/>
            <person name="Anantharaman K."/>
            <person name="Thomas B.C."/>
            <person name="Malmstrom R."/>
            <person name="Stieglmeier M."/>
            <person name="Klingl A."/>
            <person name="Woyke T."/>
            <person name="Ryan C.M."/>
            <person name="Banfield J.F."/>
        </authorList>
    </citation>
    <scope>NUCLEOTIDE SEQUENCE [LARGE SCALE GENOMIC DNA]</scope>
</reference>
<dbReference type="Proteomes" id="UP000230732">
    <property type="component" value="Unassembled WGS sequence"/>
</dbReference>
<dbReference type="Gene3D" id="3.30.1490.300">
    <property type="match status" value="1"/>
</dbReference>